<reference evidence="1 2" key="1">
    <citation type="journal article" date="2013" name="Genome Biol.">
        <title>Genome of Acanthamoeba castellanii highlights extensive lateral gene transfer and early evolution of tyrosine kinase signaling.</title>
        <authorList>
            <person name="Clarke M."/>
            <person name="Lohan A.J."/>
            <person name="Liu B."/>
            <person name="Lagkouvardos I."/>
            <person name="Roy S."/>
            <person name="Zafar N."/>
            <person name="Bertelli C."/>
            <person name="Schilde C."/>
            <person name="Kianianmomeni A."/>
            <person name="Burglin T.R."/>
            <person name="Frech C."/>
            <person name="Turcotte B."/>
            <person name="Kopec K.O."/>
            <person name="Synnott J.M."/>
            <person name="Choo C."/>
            <person name="Paponov I."/>
            <person name="Finkler A."/>
            <person name="Soon Heng Tan C."/>
            <person name="Hutchins A.P."/>
            <person name="Weinmeier T."/>
            <person name="Rattei T."/>
            <person name="Chu J.S."/>
            <person name="Gimenez G."/>
            <person name="Irimia M."/>
            <person name="Rigden D.J."/>
            <person name="Fitzpatrick D.A."/>
            <person name="Lorenzo-Morales J."/>
            <person name="Bateman A."/>
            <person name="Chiu C.H."/>
            <person name="Tang P."/>
            <person name="Hegemann P."/>
            <person name="Fromm H."/>
            <person name="Raoult D."/>
            <person name="Greub G."/>
            <person name="Miranda-Saavedra D."/>
            <person name="Chen N."/>
            <person name="Nash P."/>
            <person name="Ginger M.L."/>
            <person name="Horn M."/>
            <person name="Schaap P."/>
            <person name="Caler L."/>
            <person name="Loftus B."/>
        </authorList>
    </citation>
    <scope>NUCLEOTIDE SEQUENCE [LARGE SCALE GENOMIC DNA]</scope>
    <source>
        <strain evidence="1 2">Neff</strain>
    </source>
</reference>
<sequence>MYVREVYPRVIHTTKEVRHPSTDE</sequence>
<dbReference type="Proteomes" id="UP000011083">
    <property type="component" value="Unassembled WGS sequence"/>
</dbReference>
<organism evidence="1 2">
    <name type="scientific">Acanthamoeba castellanii (strain ATCC 30010 / Neff)</name>
    <dbReference type="NCBI Taxonomy" id="1257118"/>
    <lineage>
        <taxon>Eukaryota</taxon>
        <taxon>Amoebozoa</taxon>
        <taxon>Discosea</taxon>
        <taxon>Longamoebia</taxon>
        <taxon>Centramoebida</taxon>
        <taxon>Acanthamoebidae</taxon>
        <taxon>Acanthamoeba</taxon>
    </lineage>
</organism>
<evidence type="ECO:0000313" key="1">
    <source>
        <dbReference type="EMBL" id="ELR14625.1"/>
    </source>
</evidence>
<accession>L8GNJ9</accession>
<dbReference type="EMBL" id="KB008048">
    <property type="protein sequence ID" value="ELR14625.1"/>
    <property type="molecule type" value="Genomic_DNA"/>
</dbReference>
<dbReference type="KEGG" id="acan:ACA1_066560"/>
<evidence type="ECO:0000313" key="2">
    <source>
        <dbReference type="Proteomes" id="UP000011083"/>
    </source>
</evidence>
<dbReference type="AlphaFoldDB" id="L8GNJ9"/>
<proteinExistence type="predicted"/>
<gene>
    <name evidence="1" type="ORF">ACA1_066560</name>
</gene>
<name>L8GNJ9_ACACF</name>
<keyword evidence="2" id="KW-1185">Reference proteome</keyword>
<protein>
    <submittedName>
        <fullName evidence="1">Uncharacterized protein</fullName>
    </submittedName>
</protein>
<dbReference type="VEuPathDB" id="AmoebaDB:ACA1_066560"/>